<feature type="transmembrane region" description="Helical" evidence="3">
    <location>
        <begin position="738"/>
        <end position="759"/>
    </location>
</feature>
<dbReference type="Gene3D" id="2.60.40.150">
    <property type="entry name" value="C2 domain"/>
    <property type="match status" value="1"/>
</dbReference>
<feature type="transmembrane region" description="Helical" evidence="3">
    <location>
        <begin position="809"/>
        <end position="832"/>
    </location>
</feature>
<accession>A0A078BAX9</accession>
<keyword evidence="7" id="KW-1185">Reference proteome</keyword>
<evidence type="ECO:0000313" key="7">
    <source>
        <dbReference type="Proteomes" id="UP000039865"/>
    </source>
</evidence>
<dbReference type="SUPFAM" id="SSF47473">
    <property type="entry name" value="EF-hand"/>
    <property type="match status" value="1"/>
</dbReference>
<name>A0A078BAX9_STYLE</name>
<dbReference type="Pfam" id="PF13499">
    <property type="entry name" value="EF-hand_7"/>
    <property type="match status" value="1"/>
</dbReference>
<dbReference type="EMBL" id="CCKQ01018748">
    <property type="protein sequence ID" value="CDW90728.1"/>
    <property type="molecule type" value="Genomic_DNA"/>
</dbReference>
<feature type="domain" description="EF-hand" evidence="5">
    <location>
        <begin position="383"/>
        <end position="418"/>
    </location>
</feature>
<organism evidence="6 7">
    <name type="scientific">Stylonychia lemnae</name>
    <name type="common">Ciliate</name>
    <dbReference type="NCBI Taxonomy" id="5949"/>
    <lineage>
        <taxon>Eukaryota</taxon>
        <taxon>Sar</taxon>
        <taxon>Alveolata</taxon>
        <taxon>Ciliophora</taxon>
        <taxon>Intramacronucleata</taxon>
        <taxon>Spirotrichea</taxon>
        <taxon>Stichotrichia</taxon>
        <taxon>Sporadotrichida</taxon>
        <taxon>Oxytrichidae</taxon>
        <taxon>Stylonychinae</taxon>
        <taxon>Stylonychia</taxon>
    </lineage>
</organism>
<keyword evidence="2" id="KW-0175">Coiled coil</keyword>
<dbReference type="GO" id="GO:0035303">
    <property type="term" value="P:regulation of dephosphorylation"/>
    <property type="evidence" value="ECO:0007669"/>
    <property type="project" value="TreeGrafter"/>
</dbReference>
<dbReference type="InterPro" id="IPR038511">
    <property type="entry name" value="TAP42/TAP46-like_sf"/>
</dbReference>
<evidence type="ECO:0000256" key="3">
    <source>
        <dbReference type="SAM" id="Phobius"/>
    </source>
</evidence>
<dbReference type="PROSITE" id="PS50004">
    <property type="entry name" value="C2"/>
    <property type="match status" value="1"/>
</dbReference>
<keyword evidence="3" id="KW-0472">Membrane</keyword>
<dbReference type="Proteomes" id="UP000039865">
    <property type="component" value="Unassembled WGS sequence"/>
</dbReference>
<evidence type="ECO:0000256" key="2">
    <source>
        <dbReference type="SAM" id="Coils"/>
    </source>
</evidence>
<dbReference type="GO" id="GO:0009966">
    <property type="term" value="P:regulation of signal transduction"/>
    <property type="evidence" value="ECO:0007669"/>
    <property type="project" value="InterPro"/>
</dbReference>
<proteinExistence type="predicted"/>
<sequence>MENNKTLVDEFHELEKACLGYENFINCNDESYIDTLEKLRQLVVRIQREHLFSDNEGIKEIETDNLRLLLTPYYEADVLNRIMDNRIGRVQLSQTFYLEYLKLMNHYGMLEKEQKDQWKLMMKQSEGEEQPGTDLATRNAPQMYGPANFDHFANRNAKIAAMKRKKDLEAQLDLLKNYRDEDMKREFYMNSLKYSIVKSLDQLSLINQEVKLLEYQQTLPRDSVTGQPLPADKTGFVYKPMKVVHIPEDSPYLLSQRADGSISADQSNPDQFQKIYVQKDIVEQQMNLRGQYQNQVFKPGHILPTMSIEELADMEVADALERQRRDEMNQEIKDNEDPDSEAVLERERLKVSSMDNWKDYNPKGSGVTGRMPSDAYVKKEQELKKKLLTEEFQQADLNKDQSLTEKELLQFLDLKAGGKPFDRNIAKILFQKMDKNRDGSVSLDEFINCYIDGEIKLKDRLNEIIKQLAERRRQIDEFQARYDESKVNISCINLFLKQTEKLNRYGIMENSVLTVHVLQAEDLRTLDMEDGSQTEPYVILAIENQKIETRPVSENPQNPVWDERFTFEIQNGQEDLQLLVVNKDAFGTNETIGRADINLQFLKDQLKHDEWFDLEYQGQDNAARNSQSGAGSVHVILQWIYCREKYFEQALQRVKETLEEEQIQKTNIQEHLKHYRSPFKAILEGDDMEMDSDVEHDKLELEARDGNTNARIQAEEKKLSKKVDVFAHGIAKRMGYEAVPWFLLTEILTICLVGIYMMLDTDKIKKGTFRNLVIALICSFAYDLFWLAIQANSYGRDDSVEDGGIEKSIRKFSLSVSVLSIFFRVIVIVVFWKDSIDFQRIIKRRDQNKVNV</sequence>
<dbReference type="CDD" id="cd00030">
    <property type="entry name" value="C2"/>
    <property type="match status" value="1"/>
</dbReference>
<dbReference type="PROSITE" id="PS50222">
    <property type="entry name" value="EF_HAND_2"/>
    <property type="match status" value="2"/>
</dbReference>
<reference evidence="6 7" key="1">
    <citation type="submission" date="2014-06" db="EMBL/GenBank/DDBJ databases">
        <authorList>
            <person name="Swart Estienne"/>
        </authorList>
    </citation>
    <scope>NUCLEOTIDE SEQUENCE [LARGE SCALE GENOMIC DNA]</scope>
    <source>
        <strain evidence="6 7">130c</strain>
    </source>
</reference>
<dbReference type="InterPro" id="IPR000008">
    <property type="entry name" value="C2_dom"/>
</dbReference>
<keyword evidence="3" id="KW-1133">Transmembrane helix</keyword>
<dbReference type="InterPro" id="IPR018247">
    <property type="entry name" value="EF_Hand_1_Ca_BS"/>
</dbReference>
<evidence type="ECO:0000256" key="1">
    <source>
        <dbReference type="ARBA" id="ARBA00022837"/>
    </source>
</evidence>
<protein>
    <submittedName>
        <fullName evidence="6">C2 domain containing protein</fullName>
    </submittedName>
</protein>
<dbReference type="SMART" id="SM00239">
    <property type="entry name" value="C2"/>
    <property type="match status" value="1"/>
</dbReference>
<dbReference type="PROSITE" id="PS00018">
    <property type="entry name" value="EF_HAND_1"/>
    <property type="match status" value="2"/>
</dbReference>
<dbReference type="InterPro" id="IPR007304">
    <property type="entry name" value="TAP46-like"/>
</dbReference>
<dbReference type="Pfam" id="PF04177">
    <property type="entry name" value="TAP42"/>
    <property type="match status" value="1"/>
</dbReference>
<dbReference type="InterPro" id="IPR011992">
    <property type="entry name" value="EF-hand-dom_pair"/>
</dbReference>
<dbReference type="GO" id="GO:0005829">
    <property type="term" value="C:cytosol"/>
    <property type="evidence" value="ECO:0007669"/>
    <property type="project" value="TreeGrafter"/>
</dbReference>
<keyword evidence="1" id="KW-0106">Calcium</keyword>
<dbReference type="OrthoDB" id="10261753at2759"/>
<dbReference type="InterPro" id="IPR035892">
    <property type="entry name" value="C2_domain_sf"/>
</dbReference>
<evidence type="ECO:0000313" key="6">
    <source>
        <dbReference type="EMBL" id="CDW90728.1"/>
    </source>
</evidence>
<dbReference type="Pfam" id="PF00168">
    <property type="entry name" value="C2"/>
    <property type="match status" value="1"/>
</dbReference>
<dbReference type="AlphaFoldDB" id="A0A078BAX9"/>
<dbReference type="InParanoid" id="A0A078BAX9"/>
<feature type="coiled-coil region" evidence="2">
    <location>
        <begin position="461"/>
        <end position="488"/>
    </location>
</feature>
<gene>
    <name evidence="6" type="primary">Contig18629.g19794</name>
    <name evidence="6" type="ORF">STYLEM_19874</name>
</gene>
<dbReference type="InterPro" id="IPR002048">
    <property type="entry name" value="EF_hand_dom"/>
</dbReference>
<dbReference type="Gene3D" id="1.25.40.540">
    <property type="entry name" value="TAP42-like family"/>
    <property type="match status" value="1"/>
</dbReference>
<dbReference type="Gene3D" id="1.10.238.10">
    <property type="entry name" value="EF-hand"/>
    <property type="match status" value="1"/>
</dbReference>
<feature type="transmembrane region" description="Helical" evidence="3">
    <location>
        <begin position="771"/>
        <end position="789"/>
    </location>
</feature>
<dbReference type="SUPFAM" id="SSF49562">
    <property type="entry name" value="C2 domain (Calcium/lipid-binding domain, CaLB)"/>
    <property type="match status" value="1"/>
</dbReference>
<keyword evidence="3" id="KW-0812">Transmembrane</keyword>
<dbReference type="GO" id="GO:0051721">
    <property type="term" value="F:protein phosphatase 2A binding"/>
    <property type="evidence" value="ECO:0007669"/>
    <property type="project" value="TreeGrafter"/>
</dbReference>
<feature type="domain" description="C2" evidence="4">
    <location>
        <begin position="488"/>
        <end position="612"/>
    </location>
</feature>
<dbReference type="PANTHER" id="PTHR10933">
    <property type="entry name" value="IMMUNOGLOBULIN-BINDING PROTEIN 1"/>
    <property type="match status" value="1"/>
</dbReference>
<dbReference type="SMART" id="SM00054">
    <property type="entry name" value="EFh"/>
    <property type="match status" value="2"/>
</dbReference>
<evidence type="ECO:0000259" key="5">
    <source>
        <dbReference type="PROSITE" id="PS50222"/>
    </source>
</evidence>
<dbReference type="PANTHER" id="PTHR10933:SF9">
    <property type="entry name" value="IMMUNOGLOBULIN-BINDING PROTEIN 1"/>
    <property type="match status" value="1"/>
</dbReference>
<feature type="domain" description="EF-hand" evidence="5">
    <location>
        <begin position="421"/>
        <end position="456"/>
    </location>
</feature>
<evidence type="ECO:0000259" key="4">
    <source>
        <dbReference type="PROSITE" id="PS50004"/>
    </source>
</evidence>
<dbReference type="GO" id="GO:0005509">
    <property type="term" value="F:calcium ion binding"/>
    <property type="evidence" value="ECO:0007669"/>
    <property type="project" value="InterPro"/>
</dbReference>